<dbReference type="AlphaFoldDB" id="A0A6C0DND4"/>
<accession>A0A6C0DND4</accession>
<evidence type="ECO:0000313" key="6">
    <source>
        <dbReference type="EMBL" id="QHT17991.1"/>
    </source>
</evidence>
<name>A0A6C0DND4_9ZZZZ</name>
<reference evidence="6" key="1">
    <citation type="journal article" date="2020" name="Nature">
        <title>Giant virus diversity and host interactions through global metagenomics.</title>
        <authorList>
            <person name="Schulz F."/>
            <person name="Roux S."/>
            <person name="Paez-Espino D."/>
            <person name="Jungbluth S."/>
            <person name="Walsh D.A."/>
            <person name="Denef V.J."/>
            <person name="McMahon K.D."/>
            <person name="Konstantinidis K.T."/>
            <person name="Eloe-Fadrosh E.A."/>
            <person name="Kyrpides N.C."/>
            <person name="Woyke T."/>
        </authorList>
    </citation>
    <scope>NUCLEOTIDE SEQUENCE</scope>
    <source>
        <strain evidence="6">GVMAG-M-3300023174-3</strain>
    </source>
</reference>
<evidence type="ECO:0000256" key="1">
    <source>
        <dbReference type="ARBA" id="ARBA00001946"/>
    </source>
</evidence>
<dbReference type="GO" id="GO:0005737">
    <property type="term" value="C:cytoplasm"/>
    <property type="evidence" value="ECO:0007669"/>
    <property type="project" value="InterPro"/>
</dbReference>
<evidence type="ECO:0000256" key="5">
    <source>
        <dbReference type="ARBA" id="ARBA00022842"/>
    </source>
</evidence>
<keyword evidence="3" id="KW-0479">Metal-binding</keyword>
<dbReference type="GO" id="GO:0006796">
    <property type="term" value="P:phosphate-containing compound metabolic process"/>
    <property type="evidence" value="ECO:0007669"/>
    <property type="project" value="InterPro"/>
</dbReference>
<dbReference type="InterPro" id="IPR036649">
    <property type="entry name" value="Pyrophosphatase_sf"/>
</dbReference>
<comment type="cofactor">
    <cofactor evidence="1">
        <name>Mg(2+)</name>
        <dbReference type="ChEBI" id="CHEBI:18420"/>
    </cofactor>
</comment>
<organism evidence="6">
    <name type="scientific">viral metagenome</name>
    <dbReference type="NCBI Taxonomy" id="1070528"/>
    <lineage>
        <taxon>unclassified sequences</taxon>
        <taxon>metagenomes</taxon>
        <taxon>organismal metagenomes</taxon>
    </lineage>
</organism>
<dbReference type="GO" id="GO:0004427">
    <property type="term" value="F:inorganic diphosphate phosphatase activity"/>
    <property type="evidence" value="ECO:0007669"/>
    <property type="project" value="UniProtKB-EC"/>
</dbReference>
<dbReference type="GO" id="GO:0000287">
    <property type="term" value="F:magnesium ion binding"/>
    <property type="evidence" value="ECO:0007669"/>
    <property type="project" value="InterPro"/>
</dbReference>
<evidence type="ECO:0000256" key="2">
    <source>
        <dbReference type="ARBA" id="ARBA00012146"/>
    </source>
</evidence>
<dbReference type="InterPro" id="IPR008162">
    <property type="entry name" value="Pyrophosphatase"/>
</dbReference>
<dbReference type="EC" id="3.6.1.1" evidence="2"/>
<dbReference type="Pfam" id="PF00719">
    <property type="entry name" value="Pyrophosphatase"/>
    <property type="match status" value="1"/>
</dbReference>
<keyword evidence="5" id="KW-0460">Magnesium</keyword>
<dbReference type="EMBL" id="MN739647">
    <property type="protein sequence ID" value="QHT17991.1"/>
    <property type="molecule type" value="Genomic_DNA"/>
</dbReference>
<evidence type="ECO:0000256" key="4">
    <source>
        <dbReference type="ARBA" id="ARBA00022801"/>
    </source>
</evidence>
<protein>
    <recommendedName>
        <fullName evidence="2">inorganic diphosphatase</fullName>
        <ecNumber evidence="2">3.6.1.1</ecNumber>
    </recommendedName>
</protein>
<sequence length="165" mass="19601">MDNKVSVYIEIEKGDCIKYEFDKTTNKLEVDRILPDPYVYPYSYGFIENTLAMDGDDLDALIITETPLKNDTRYDVYIIGVLVMEDEKGMDEKVLCVLEEHHARIQNIHDLSDEIKNNIHWFFSKYKTDTPNKWSRVHNYEDKDKAILLFQESKRRFFSADQRTM</sequence>
<dbReference type="Gene3D" id="3.90.80.10">
    <property type="entry name" value="Inorganic pyrophosphatase"/>
    <property type="match status" value="1"/>
</dbReference>
<dbReference type="PANTHER" id="PTHR10286">
    <property type="entry name" value="INORGANIC PYROPHOSPHATASE"/>
    <property type="match status" value="1"/>
</dbReference>
<dbReference type="SUPFAM" id="SSF50324">
    <property type="entry name" value="Inorganic pyrophosphatase"/>
    <property type="match status" value="1"/>
</dbReference>
<keyword evidence="4" id="KW-0378">Hydrolase</keyword>
<proteinExistence type="predicted"/>
<evidence type="ECO:0000256" key="3">
    <source>
        <dbReference type="ARBA" id="ARBA00022723"/>
    </source>
</evidence>